<protein>
    <recommendedName>
        <fullName evidence="4">Secreted protein</fullName>
    </recommendedName>
</protein>
<evidence type="ECO:0008006" key="4">
    <source>
        <dbReference type="Google" id="ProtNLM"/>
    </source>
</evidence>
<dbReference type="Proteomes" id="UP000193922">
    <property type="component" value="Unassembled WGS sequence"/>
</dbReference>
<evidence type="ECO:0000313" key="3">
    <source>
        <dbReference type="Proteomes" id="UP000193922"/>
    </source>
</evidence>
<reference evidence="2 3" key="1">
    <citation type="submission" date="2016-07" db="EMBL/GenBank/DDBJ databases">
        <title>Pervasive Adenine N6-methylation of Active Genes in Fungi.</title>
        <authorList>
            <consortium name="DOE Joint Genome Institute"/>
            <person name="Mondo S.J."/>
            <person name="Dannebaum R.O."/>
            <person name="Kuo R.C."/>
            <person name="Labutti K."/>
            <person name="Haridas S."/>
            <person name="Kuo A."/>
            <person name="Salamov A."/>
            <person name="Ahrendt S.R."/>
            <person name="Lipzen A."/>
            <person name="Sullivan W."/>
            <person name="Andreopoulos W.B."/>
            <person name="Clum A."/>
            <person name="Lindquist E."/>
            <person name="Daum C."/>
            <person name="Ramamoorthy G.K."/>
            <person name="Gryganskyi A."/>
            <person name="Culley D."/>
            <person name="Magnuson J.K."/>
            <person name="James T.Y."/>
            <person name="O'Malley M.A."/>
            <person name="Stajich J.E."/>
            <person name="Spatafora J.W."/>
            <person name="Visel A."/>
            <person name="Grigoriev I.V."/>
        </authorList>
    </citation>
    <scope>NUCLEOTIDE SEQUENCE [LARGE SCALE GENOMIC DNA]</scope>
    <source>
        <strain evidence="2 3">ATCC 12442</strain>
    </source>
</reference>
<comment type="caution">
    <text evidence="2">The sequence shown here is derived from an EMBL/GenBank/DDBJ whole genome shotgun (WGS) entry which is preliminary data.</text>
</comment>
<keyword evidence="3" id="KW-1185">Reference proteome</keyword>
<feature type="signal peptide" evidence="1">
    <location>
        <begin position="1"/>
        <end position="21"/>
    </location>
</feature>
<evidence type="ECO:0000256" key="1">
    <source>
        <dbReference type="SAM" id="SignalP"/>
    </source>
</evidence>
<dbReference type="AlphaFoldDB" id="A0A1Y1WK14"/>
<proteinExistence type="predicted"/>
<evidence type="ECO:0000313" key="2">
    <source>
        <dbReference type="EMBL" id="ORX73921.1"/>
    </source>
</evidence>
<dbReference type="EMBL" id="MCFD01000001">
    <property type="protein sequence ID" value="ORX73921.1"/>
    <property type="molecule type" value="Genomic_DNA"/>
</dbReference>
<sequence>MRGRYFLWAMICATLLHRIVKDYQQTFCNHHKVGPWLIRCLAESQIHANLAMHNKPLAKLGTVFLSAMTFSGFHDTAGSPVFCSLCI</sequence>
<accession>A0A1Y1WK14</accession>
<name>A0A1Y1WK14_9FUNG</name>
<keyword evidence="1" id="KW-0732">Signal</keyword>
<gene>
    <name evidence="2" type="ORF">DL89DRAFT_6588</name>
</gene>
<dbReference type="GeneID" id="63808610"/>
<organism evidence="2 3">
    <name type="scientific">Linderina pennispora</name>
    <dbReference type="NCBI Taxonomy" id="61395"/>
    <lineage>
        <taxon>Eukaryota</taxon>
        <taxon>Fungi</taxon>
        <taxon>Fungi incertae sedis</taxon>
        <taxon>Zoopagomycota</taxon>
        <taxon>Kickxellomycotina</taxon>
        <taxon>Kickxellomycetes</taxon>
        <taxon>Kickxellales</taxon>
        <taxon>Kickxellaceae</taxon>
        <taxon>Linderina</taxon>
    </lineage>
</organism>
<feature type="chain" id="PRO_5012779129" description="Secreted protein" evidence="1">
    <location>
        <begin position="22"/>
        <end position="87"/>
    </location>
</feature>
<dbReference type="RefSeq" id="XP_040747132.1">
    <property type="nucleotide sequence ID" value="XM_040891962.1"/>
</dbReference>